<dbReference type="EMBL" id="JARAKH010000041">
    <property type="protein sequence ID" value="KAK8381216.1"/>
    <property type="molecule type" value="Genomic_DNA"/>
</dbReference>
<reference evidence="1 2" key="1">
    <citation type="submission" date="2023-03" db="EMBL/GenBank/DDBJ databases">
        <title>High-quality genome of Scylla paramamosain provides insights in environmental adaptation.</title>
        <authorList>
            <person name="Zhang L."/>
        </authorList>
    </citation>
    <scope>NUCLEOTIDE SEQUENCE [LARGE SCALE GENOMIC DNA]</scope>
    <source>
        <strain evidence="1">LZ_2023a</strain>
        <tissue evidence="1">Muscle</tissue>
    </source>
</reference>
<comment type="caution">
    <text evidence="1">The sequence shown here is derived from an EMBL/GenBank/DDBJ whole genome shotgun (WGS) entry which is preliminary data.</text>
</comment>
<dbReference type="AlphaFoldDB" id="A0AAW0T2I3"/>
<protein>
    <submittedName>
        <fullName evidence="1">Uncharacterized protein</fullName>
    </submittedName>
</protein>
<name>A0AAW0T2I3_SCYPA</name>
<evidence type="ECO:0000313" key="2">
    <source>
        <dbReference type="Proteomes" id="UP001487740"/>
    </source>
</evidence>
<proteinExistence type="predicted"/>
<evidence type="ECO:0000313" key="1">
    <source>
        <dbReference type="EMBL" id="KAK8381216.1"/>
    </source>
</evidence>
<accession>A0AAW0T2I3</accession>
<sequence length="157" mass="16680">MQEPKTYCLFRINADTTVAWLMMLAKVSGTAPACTCGVVSASAPPASTGSDGASTLATRTRAFSARRIGILGWLNPQLVENWDPGLLGVVACGELGSQTGWACGSWKTGVLDWLALWLVESWVPDWLGPWLMESWDPGPAGSIACGELRSQTGWAHG</sequence>
<keyword evidence="2" id="KW-1185">Reference proteome</keyword>
<organism evidence="1 2">
    <name type="scientific">Scylla paramamosain</name>
    <name type="common">Mud crab</name>
    <dbReference type="NCBI Taxonomy" id="85552"/>
    <lineage>
        <taxon>Eukaryota</taxon>
        <taxon>Metazoa</taxon>
        <taxon>Ecdysozoa</taxon>
        <taxon>Arthropoda</taxon>
        <taxon>Crustacea</taxon>
        <taxon>Multicrustacea</taxon>
        <taxon>Malacostraca</taxon>
        <taxon>Eumalacostraca</taxon>
        <taxon>Eucarida</taxon>
        <taxon>Decapoda</taxon>
        <taxon>Pleocyemata</taxon>
        <taxon>Brachyura</taxon>
        <taxon>Eubrachyura</taxon>
        <taxon>Portunoidea</taxon>
        <taxon>Portunidae</taxon>
        <taxon>Portuninae</taxon>
        <taxon>Scylla</taxon>
    </lineage>
</organism>
<dbReference type="Proteomes" id="UP001487740">
    <property type="component" value="Unassembled WGS sequence"/>
</dbReference>
<gene>
    <name evidence="1" type="ORF">O3P69_008228</name>
</gene>